<reference evidence="7 8" key="1">
    <citation type="submission" date="2023-01" db="EMBL/GenBank/DDBJ databases">
        <authorList>
            <person name="Lee S.H."/>
            <person name="Jung H.S."/>
            <person name="Yun J.U."/>
        </authorList>
    </citation>
    <scope>NUCLEOTIDE SEQUENCE [LARGE SCALE GENOMIC DNA]</scope>
    <source>
        <strain evidence="7 8">CBA3646</strain>
    </source>
</reference>
<evidence type="ECO:0000256" key="5">
    <source>
        <dbReference type="HAMAP-Rule" id="MF_00081"/>
    </source>
</evidence>
<dbReference type="EMBL" id="CP115667">
    <property type="protein sequence ID" value="WBW50362.1"/>
    <property type="molecule type" value="Genomic_DNA"/>
</dbReference>
<organism evidence="7 8">
    <name type="scientific">Peptoniphilus equinus</name>
    <dbReference type="NCBI Taxonomy" id="3016343"/>
    <lineage>
        <taxon>Bacteria</taxon>
        <taxon>Bacillati</taxon>
        <taxon>Bacillota</taxon>
        <taxon>Tissierellia</taxon>
        <taxon>Tissierellales</taxon>
        <taxon>Peptoniphilaceae</taxon>
        <taxon>Peptoniphilus</taxon>
    </lineage>
</organism>
<evidence type="ECO:0000313" key="7">
    <source>
        <dbReference type="EMBL" id="WBW50362.1"/>
    </source>
</evidence>
<evidence type="ECO:0000256" key="1">
    <source>
        <dbReference type="ARBA" id="ARBA00022491"/>
    </source>
</evidence>
<dbReference type="NCBIfam" id="TIGR00331">
    <property type="entry name" value="hrcA"/>
    <property type="match status" value="1"/>
</dbReference>
<gene>
    <name evidence="5 7" type="primary">hrcA</name>
    <name evidence="7" type="ORF">O6R05_02130</name>
</gene>
<dbReference type="Gene3D" id="1.10.10.10">
    <property type="entry name" value="Winged helix-like DNA-binding domain superfamily/Winged helix DNA-binding domain"/>
    <property type="match status" value="1"/>
</dbReference>
<comment type="function">
    <text evidence="5">Negative regulator of class I heat shock genes (grpE-dnaK-dnaJ and groELS operons). Prevents heat-shock induction of these operons.</text>
</comment>
<dbReference type="InterPro" id="IPR029016">
    <property type="entry name" value="GAF-like_dom_sf"/>
</dbReference>
<keyword evidence="1 5" id="KW-0678">Repressor</keyword>
<accession>A0ABY7QUA0</accession>
<protein>
    <recommendedName>
        <fullName evidence="5">Heat-inducible transcription repressor HrcA</fullName>
    </recommendedName>
</protein>
<evidence type="ECO:0000256" key="3">
    <source>
        <dbReference type="ARBA" id="ARBA00023016"/>
    </source>
</evidence>
<keyword evidence="2 5" id="KW-0805">Transcription regulation</keyword>
<dbReference type="PANTHER" id="PTHR34824">
    <property type="entry name" value="HEAT-INDUCIBLE TRANSCRIPTION REPRESSOR HRCA"/>
    <property type="match status" value="1"/>
</dbReference>
<dbReference type="InterPro" id="IPR021153">
    <property type="entry name" value="HrcA_C"/>
</dbReference>
<keyword evidence="3 5" id="KW-0346">Stress response</keyword>
<dbReference type="HAMAP" id="MF_00081">
    <property type="entry name" value="HrcA"/>
    <property type="match status" value="1"/>
</dbReference>
<dbReference type="PANTHER" id="PTHR34824:SF1">
    <property type="entry name" value="HEAT-INDUCIBLE TRANSCRIPTION REPRESSOR HRCA"/>
    <property type="match status" value="1"/>
</dbReference>
<proteinExistence type="inferred from homology"/>
<evidence type="ECO:0000259" key="6">
    <source>
        <dbReference type="Pfam" id="PF01628"/>
    </source>
</evidence>
<evidence type="ECO:0000256" key="4">
    <source>
        <dbReference type="ARBA" id="ARBA00023163"/>
    </source>
</evidence>
<name>A0ABY7QUA0_9FIRM</name>
<dbReference type="Gene3D" id="3.30.450.40">
    <property type="match status" value="1"/>
</dbReference>
<dbReference type="RefSeq" id="WP_271191893.1">
    <property type="nucleotide sequence ID" value="NZ_CP115667.1"/>
</dbReference>
<dbReference type="Pfam" id="PF01628">
    <property type="entry name" value="HrcA"/>
    <property type="match status" value="1"/>
</dbReference>
<sequence>MDSRKEKILNAIIRSYIESAMPVGSRTLQKGYDFGVSSATIRNEMADLEDLGYLNKPHTSAGRIPSSKAYRFYVDELNRHFSELGPSAFGDEEESPLKGTLKELYHEAVERLAEASGYIAYVITEQRRARGIKLIQIIPMDRRSVLLLVVGNRGAVEKHFLPTAIPMDDDTARGLSAALNSYFSGVDLADLDSFDVYLRGEAGRHKDLVELVTQRISAFDRKEKKVDFYYSGLKNVFNFKDALTQKEAFEIMALVEGQDFKKHLSDFNDNLCVVISDEDKGGLLKDNAIILARFGDEHDVICGKLGILGPQHLDYEAQIKNVVAMSRLLNRSIDKLLR</sequence>
<dbReference type="SUPFAM" id="SSF55781">
    <property type="entry name" value="GAF domain-like"/>
    <property type="match status" value="1"/>
</dbReference>
<feature type="domain" description="Heat-inducible transcription repressor HrcA C-terminal" evidence="6">
    <location>
        <begin position="104"/>
        <end position="318"/>
    </location>
</feature>
<dbReference type="PIRSF" id="PIRSF005485">
    <property type="entry name" value="HrcA"/>
    <property type="match status" value="1"/>
</dbReference>
<dbReference type="InterPro" id="IPR002571">
    <property type="entry name" value="HrcA"/>
</dbReference>
<comment type="similarity">
    <text evidence="5">Belongs to the HrcA family.</text>
</comment>
<dbReference type="SUPFAM" id="SSF46785">
    <property type="entry name" value="Winged helix' DNA-binding domain"/>
    <property type="match status" value="1"/>
</dbReference>
<dbReference type="InterPro" id="IPR036390">
    <property type="entry name" value="WH_DNA-bd_sf"/>
</dbReference>
<dbReference type="Proteomes" id="UP001210339">
    <property type="component" value="Chromosome"/>
</dbReference>
<keyword evidence="8" id="KW-1185">Reference proteome</keyword>
<dbReference type="InterPro" id="IPR036388">
    <property type="entry name" value="WH-like_DNA-bd_sf"/>
</dbReference>
<keyword evidence="4 5" id="KW-0804">Transcription</keyword>
<evidence type="ECO:0000256" key="2">
    <source>
        <dbReference type="ARBA" id="ARBA00023015"/>
    </source>
</evidence>
<evidence type="ECO:0000313" key="8">
    <source>
        <dbReference type="Proteomes" id="UP001210339"/>
    </source>
</evidence>